<keyword evidence="5" id="KW-0547">Nucleotide-binding</keyword>
<dbReference type="EMBL" id="CP036259">
    <property type="protein sequence ID" value="QDR79881.1"/>
    <property type="molecule type" value="Genomic_DNA"/>
</dbReference>
<dbReference type="PANTHER" id="PTHR43065">
    <property type="entry name" value="SENSOR HISTIDINE KINASE"/>
    <property type="match status" value="1"/>
</dbReference>
<dbReference type="SUPFAM" id="SSF47384">
    <property type="entry name" value="Homodimeric domain of signal transducing histidine kinase"/>
    <property type="match status" value="1"/>
</dbReference>
<dbReference type="SUPFAM" id="SSF55785">
    <property type="entry name" value="PYP-like sensor domain (PAS domain)"/>
    <property type="match status" value="2"/>
</dbReference>
<evidence type="ECO:0000256" key="1">
    <source>
        <dbReference type="ARBA" id="ARBA00000085"/>
    </source>
</evidence>
<dbReference type="PRINTS" id="PR00344">
    <property type="entry name" value="BCTRLSENSOR"/>
</dbReference>
<evidence type="ECO:0000256" key="4">
    <source>
        <dbReference type="ARBA" id="ARBA00022679"/>
    </source>
</evidence>
<evidence type="ECO:0000313" key="12">
    <source>
        <dbReference type="Proteomes" id="UP000320776"/>
    </source>
</evidence>
<keyword evidence="6 11" id="KW-0418">Kinase</keyword>
<dbReference type="InterPro" id="IPR003661">
    <property type="entry name" value="HisK_dim/P_dom"/>
</dbReference>
<proteinExistence type="predicted"/>
<organism evidence="11 12">
    <name type="scientific">Sporomusa termitida</name>
    <dbReference type="NCBI Taxonomy" id="2377"/>
    <lineage>
        <taxon>Bacteria</taxon>
        <taxon>Bacillati</taxon>
        <taxon>Bacillota</taxon>
        <taxon>Negativicutes</taxon>
        <taxon>Selenomonadales</taxon>
        <taxon>Sporomusaceae</taxon>
        <taxon>Sporomusa</taxon>
    </lineage>
</organism>
<keyword evidence="4 11" id="KW-0808">Transferase</keyword>
<reference evidence="11 12" key="1">
    <citation type="submission" date="2019-02" db="EMBL/GenBank/DDBJ databases">
        <title>Closed genome of Sporomusa termitida DSM 4440.</title>
        <authorList>
            <person name="Poehlein A."/>
            <person name="Daniel R."/>
        </authorList>
    </citation>
    <scope>NUCLEOTIDE SEQUENCE [LARGE SCALE GENOMIC DNA]</scope>
    <source>
        <strain evidence="11 12">DSM 4440</strain>
    </source>
</reference>
<evidence type="ECO:0000256" key="2">
    <source>
        <dbReference type="ARBA" id="ARBA00012438"/>
    </source>
</evidence>
<dbReference type="SMART" id="SM00388">
    <property type="entry name" value="HisKA"/>
    <property type="match status" value="1"/>
</dbReference>
<dbReference type="Gene3D" id="1.10.287.130">
    <property type="match status" value="1"/>
</dbReference>
<evidence type="ECO:0000256" key="5">
    <source>
        <dbReference type="ARBA" id="ARBA00022741"/>
    </source>
</evidence>
<dbReference type="SUPFAM" id="SSF55874">
    <property type="entry name" value="ATPase domain of HSP90 chaperone/DNA topoisomerase II/histidine kinase"/>
    <property type="match status" value="1"/>
</dbReference>
<gene>
    <name evidence="11" type="primary">sasA_8</name>
    <name evidence="11" type="ORF">SPTER_11830</name>
</gene>
<protein>
    <recommendedName>
        <fullName evidence="2">histidine kinase</fullName>
        <ecNumber evidence="2">2.7.13.3</ecNumber>
    </recommendedName>
</protein>
<dbReference type="Pfam" id="PF02518">
    <property type="entry name" value="HATPase_c"/>
    <property type="match status" value="1"/>
</dbReference>
<dbReference type="InterPro" id="IPR003594">
    <property type="entry name" value="HATPase_dom"/>
</dbReference>
<dbReference type="Gene3D" id="3.30.450.20">
    <property type="entry name" value="PAS domain"/>
    <property type="match status" value="2"/>
</dbReference>
<keyword evidence="9" id="KW-0812">Transmembrane</keyword>
<dbReference type="RefSeq" id="WP_170233170.1">
    <property type="nucleotide sequence ID" value="NZ_CP036259.1"/>
</dbReference>
<dbReference type="Pfam" id="PF00512">
    <property type="entry name" value="HisKA"/>
    <property type="match status" value="1"/>
</dbReference>
<dbReference type="InterPro" id="IPR000014">
    <property type="entry name" value="PAS"/>
</dbReference>
<keyword evidence="9" id="KW-1133">Transmembrane helix</keyword>
<dbReference type="Pfam" id="PF13426">
    <property type="entry name" value="PAS_9"/>
    <property type="match status" value="2"/>
</dbReference>
<evidence type="ECO:0000313" key="11">
    <source>
        <dbReference type="EMBL" id="QDR79881.1"/>
    </source>
</evidence>
<dbReference type="KEGG" id="sted:SPTER_11830"/>
<name>A0A517DRA0_9FIRM</name>
<feature type="transmembrane region" description="Helical" evidence="9">
    <location>
        <begin position="188"/>
        <end position="212"/>
    </location>
</feature>
<keyword evidence="3" id="KW-0597">Phosphoprotein</keyword>
<dbReference type="GO" id="GO:0000155">
    <property type="term" value="F:phosphorelay sensor kinase activity"/>
    <property type="evidence" value="ECO:0007669"/>
    <property type="project" value="InterPro"/>
</dbReference>
<evidence type="ECO:0000256" key="6">
    <source>
        <dbReference type="ARBA" id="ARBA00022777"/>
    </source>
</evidence>
<dbReference type="GO" id="GO:0005524">
    <property type="term" value="F:ATP binding"/>
    <property type="evidence" value="ECO:0007669"/>
    <property type="project" value="UniProtKB-KW"/>
</dbReference>
<dbReference type="InterPro" id="IPR004358">
    <property type="entry name" value="Sig_transdc_His_kin-like_C"/>
</dbReference>
<keyword evidence="12" id="KW-1185">Reference proteome</keyword>
<dbReference type="CDD" id="cd00082">
    <property type="entry name" value="HisKA"/>
    <property type="match status" value="1"/>
</dbReference>
<dbReference type="Proteomes" id="UP000320776">
    <property type="component" value="Chromosome"/>
</dbReference>
<evidence type="ECO:0000256" key="8">
    <source>
        <dbReference type="ARBA" id="ARBA00023012"/>
    </source>
</evidence>
<dbReference type="PROSITE" id="PS50109">
    <property type="entry name" value="HIS_KIN"/>
    <property type="match status" value="1"/>
</dbReference>
<dbReference type="Gene3D" id="3.30.565.10">
    <property type="entry name" value="Histidine kinase-like ATPase, C-terminal domain"/>
    <property type="match status" value="1"/>
</dbReference>
<keyword evidence="7" id="KW-0067">ATP-binding</keyword>
<dbReference type="InterPro" id="IPR036890">
    <property type="entry name" value="HATPase_C_sf"/>
</dbReference>
<comment type="catalytic activity">
    <reaction evidence="1">
        <text>ATP + protein L-histidine = ADP + protein N-phospho-L-histidine.</text>
        <dbReference type="EC" id="2.7.13.3"/>
    </reaction>
</comment>
<feature type="domain" description="Histidine kinase" evidence="10">
    <location>
        <begin position="532"/>
        <end position="736"/>
    </location>
</feature>
<evidence type="ECO:0000256" key="3">
    <source>
        <dbReference type="ARBA" id="ARBA00022553"/>
    </source>
</evidence>
<dbReference type="NCBIfam" id="TIGR00229">
    <property type="entry name" value="sensory_box"/>
    <property type="match status" value="1"/>
</dbReference>
<keyword evidence="9" id="KW-0472">Membrane</keyword>
<dbReference type="InterPro" id="IPR036097">
    <property type="entry name" value="HisK_dim/P_sf"/>
</dbReference>
<dbReference type="SMART" id="SM00387">
    <property type="entry name" value="HATPase_c"/>
    <property type="match status" value="1"/>
</dbReference>
<dbReference type="AlphaFoldDB" id="A0A517DRA0"/>
<evidence type="ECO:0000259" key="10">
    <source>
        <dbReference type="PROSITE" id="PS50109"/>
    </source>
</evidence>
<evidence type="ECO:0000256" key="7">
    <source>
        <dbReference type="ARBA" id="ARBA00022840"/>
    </source>
</evidence>
<dbReference type="InterPro" id="IPR005467">
    <property type="entry name" value="His_kinase_dom"/>
</dbReference>
<sequence length="748" mass="84356">MIPKSVAKRTYLLTTIMFTVLMLFFVYRNAEMMKEQIFQQKEHELLLLAVYLDQQMPRHAADLLQDGAVRKLSQAEKIRLLNSQLQAALAKVGQEYKQCGLGYGINNERLAVYPPRPEILTRPFAAAGVAAIKQAYATRKTVTFTNDRNTLWQQPTLSVLYPHIVDGEVAWFTWTNARVEYINNTFMAALWQSGATFFLLWVGAMLILRYTFRQFDTLLSNVARQVVTKTDSPEQLRQFPELAPLLTAVTSLRKGLEQECAAKTQLNHTLTLLNQRQRIFKIFFTRNLAPMAIVRQEDLMILDVNYAAEQLMQAGREEITGRTVPALNFGNADSPTTIARLAELQANGYTAGLAEFRTLAGDNRYGIISVIKTEYCAEEQYLITLIDITEQRLSEERFLKAFHANPLMMSIVSLQDWKILAVNQAYLTALDRTYEEVAGKTSDQITLWKDETCLQQLRLHILHQQGKCQNYEIDIVTNNNEVRTVLFSSEVISLEDEQCLLGMFTDITEIKRYKYEMARLDRLDIVGEMAAGIGHEVRNPMTTVRGYLQIFQRKAELAKYHSQIAIMIEEIDRANAIITEFLSLAKNKKIEIRRANLNAVIQALAPLLQADALRRGHDLRLTLADLPEFDFDENEIRQLILNLVRNGLEAMTDSGLVTISTAVRGAEIELTITDQGCGMPPAILEKIGTPFVTTKDEGTGLGLPVCYRIAARHNAEICVHSSPAGTAFRIVFAAAGTDEPVRADSSGD</sequence>
<evidence type="ECO:0000256" key="9">
    <source>
        <dbReference type="SAM" id="Phobius"/>
    </source>
</evidence>
<dbReference type="InterPro" id="IPR035965">
    <property type="entry name" value="PAS-like_dom_sf"/>
</dbReference>
<accession>A0A517DRA0</accession>
<dbReference type="EC" id="2.7.13.3" evidence="2"/>
<feature type="transmembrane region" description="Helical" evidence="9">
    <location>
        <begin position="12"/>
        <end position="30"/>
    </location>
</feature>
<dbReference type="SMART" id="SM00091">
    <property type="entry name" value="PAS"/>
    <property type="match status" value="2"/>
</dbReference>
<dbReference type="PANTHER" id="PTHR43065:SF46">
    <property type="entry name" value="C4-DICARBOXYLATE TRANSPORT SENSOR PROTEIN DCTB"/>
    <property type="match status" value="1"/>
</dbReference>
<keyword evidence="8" id="KW-0902">Two-component regulatory system</keyword>
<dbReference type="CDD" id="cd00130">
    <property type="entry name" value="PAS"/>
    <property type="match status" value="1"/>
</dbReference>